<dbReference type="InterPro" id="IPR009057">
    <property type="entry name" value="Homeodomain-like_sf"/>
</dbReference>
<reference evidence="8" key="1">
    <citation type="submission" date="2013-02" db="EMBL/GenBank/DDBJ databases">
        <authorList>
            <consortium name="The Broad Institute Genome Sequencing Platform"/>
            <person name="Cuomo C."/>
            <person name="Becnel J."/>
            <person name="Sanscrainte N."/>
            <person name="Walker B."/>
            <person name="Young S.K."/>
            <person name="Zeng Q."/>
            <person name="Gargeya S."/>
            <person name="Fitzgerald M."/>
            <person name="Haas B."/>
            <person name="Abouelleil A."/>
            <person name="Alvarado L."/>
            <person name="Arachchi H.M."/>
            <person name="Berlin A.M."/>
            <person name="Chapman S.B."/>
            <person name="Dewar J."/>
            <person name="Goldberg J."/>
            <person name="Griggs A."/>
            <person name="Gujja S."/>
            <person name="Hansen M."/>
            <person name="Howarth C."/>
            <person name="Imamovic A."/>
            <person name="Larimer J."/>
            <person name="McCowan C."/>
            <person name="Murphy C."/>
            <person name="Neiman D."/>
            <person name="Pearson M."/>
            <person name="Priest M."/>
            <person name="Roberts A."/>
            <person name="Saif S."/>
            <person name="Shea T."/>
            <person name="Sisk P."/>
            <person name="Sykes S."/>
            <person name="Wortman J."/>
            <person name="Nusbaum C."/>
            <person name="Birren B."/>
        </authorList>
    </citation>
    <scope>NUCLEOTIDE SEQUENCE [LARGE SCALE GENOMIC DNA]</scope>
    <source>
        <strain evidence="8">PRA339</strain>
    </source>
</reference>
<evidence type="ECO:0000256" key="1">
    <source>
        <dbReference type="ARBA" id="ARBA00023125"/>
    </source>
</evidence>
<evidence type="ECO:0000256" key="3">
    <source>
        <dbReference type="ARBA" id="ARBA00023242"/>
    </source>
</evidence>
<dbReference type="InterPro" id="IPR017970">
    <property type="entry name" value="Homeobox_CS"/>
</dbReference>
<dbReference type="PANTHER" id="PTHR46255:SF3">
    <property type="entry name" value="HOMEOBOX DOMAIN-CONTAINING PROTEIN"/>
    <property type="match status" value="1"/>
</dbReference>
<protein>
    <recommendedName>
        <fullName evidence="6">Homeobox domain-containing protein</fullName>
    </recommendedName>
</protein>
<dbReference type="GO" id="GO:0005634">
    <property type="term" value="C:nucleus"/>
    <property type="evidence" value="ECO:0007669"/>
    <property type="project" value="UniProtKB-SubCell"/>
</dbReference>
<proteinExistence type="predicted"/>
<sequence>MVTFNSVNSKQKNITQTCMKQSSIIKKNYPQQMDYPRDIQDLDSSFDNERHSTYKKRTRTIMTPGQNELLMRFFMVDPFPPTEIREDLARNLKIKPRTVQIWFQNQRQKAKQRGEEMMSTDQWQPQPFIDYSIPNVTPKRSRLDILADIAYEEYCKIFLNKQNENDQLGLPQS</sequence>
<dbReference type="PROSITE" id="PS50071">
    <property type="entry name" value="HOMEOBOX_2"/>
    <property type="match status" value="1"/>
</dbReference>
<dbReference type="SUPFAM" id="SSF46689">
    <property type="entry name" value="Homeodomain-like"/>
    <property type="match status" value="1"/>
</dbReference>
<dbReference type="HOGENOM" id="CLU_132168_0_0_1"/>
<gene>
    <name evidence="7" type="ORF">H312_01498</name>
</gene>
<keyword evidence="1 4" id="KW-0238">DNA-binding</keyword>
<dbReference type="Gene3D" id="1.10.10.60">
    <property type="entry name" value="Homeodomain-like"/>
    <property type="match status" value="1"/>
</dbReference>
<evidence type="ECO:0000256" key="4">
    <source>
        <dbReference type="PROSITE-ProRule" id="PRU00108"/>
    </source>
</evidence>
<dbReference type="GO" id="GO:0000981">
    <property type="term" value="F:DNA-binding transcription factor activity, RNA polymerase II-specific"/>
    <property type="evidence" value="ECO:0007669"/>
    <property type="project" value="InterPro"/>
</dbReference>
<dbReference type="CDD" id="cd00086">
    <property type="entry name" value="homeodomain"/>
    <property type="match status" value="1"/>
</dbReference>
<keyword evidence="2 4" id="KW-0371">Homeobox</keyword>
<name>A0A059F273_9MICR</name>
<feature type="DNA-binding region" description="Homeobox" evidence="4">
    <location>
        <begin position="55"/>
        <end position="114"/>
    </location>
</feature>
<evidence type="ECO:0000313" key="8">
    <source>
        <dbReference type="Proteomes" id="UP000030655"/>
    </source>
</evidence>
<evidence type="ECO:0000313" key="7">
    <source>
        <dbReference type="EMBL" id="KCZ81074.1"/>
    </source>
</evidence>
<accession>A0A059F273</accession>
<dbReference type="InterPro" id="IPR052631">
    <property type="entry name" value="Paired_homeobox_Bicoid"/>
</dbReference>
<dbReference type="EMBL" id="KK365151">
    <property type="protein sequence ID" value="KCZ81074.1"/>
    <property type="molecule type" value="Genomic_DNA"/>
</dbReference>
<reference evidence="7 8" key="2">
    <citation type="submission" date="2014-03" db="EMBL/GenBank/DDBJ databases">
        <title>The Genome Sequence of Anncaliia algerae insect isolate PRA339.</title>
        <authorList>
            <consortium name="The Broad Institute Genome Sequencing Platform"/>
            <consortium name="The Broad Institute Genome Sequencing Center for Infectious Disease"/>
            <person name="Cuomo C."/>
            <person name="Becnel J."/>
            <person name="Sanscrainte N."/>
            <person name="Walker B."/>
            <person name="Young S.K."/>
            <person name="Zeng Q."/>
            <person name="Gargeya S."/>
            <person name="Fitzgerald M."/>
            <person name="Haas B."/>
            <person name="Abouelleil A."/>
            <person name="Alvarado L."/>
            <person name="Arachchi H.M."/>
            <person name="Berlin A.M."/>
            <person name="Chapman S.B."/>
            <person name="Dewar J."/>
            <person name="Goldberg J."/>
            <person name="Griggs A."/>
            <person name="Gujja S."/>
            <person name="Hansen M."/>
            <person name="Howarth C."/>
            <person name="Imamovic A."/>
            <person name="Larimer J."/>
            <person name="McCowan C."/>
            <person name="Murphy C."/>
            <person name="Neiman D."/>
            <person name="Pearson M."/>
            <person name="Priest M."/>
            <person name="Roberts A."/>
            <person name="Saif S."/>
            <person name="Shea T."/>
            <person name="Sisk P."/>
            <person name="Sykes S."/>
            <person name="Wortman J."/>
            <person name="Nusbaum C."/>
            <person name="Birren B."/>
        </authorList>
    </citation>
    <scope>NUCLEOTIDE SEQUENCE [LARGE SCALE GENOMIC DNA]</scope>
    <source>
        <strain evidence="7 8">PRA339</strain>
    </source>
</reference>
<keyword evidence="3 4" id="KW-0539">Nucleus</keyword>
<comment type="subcellular location">
    <subcellularLocation>
        <location evidence="4 5">Nucleus</location>
    </subcellularLocation>
</comment>
<organism evidence="7 8">
    <name type="scientific">Anncaliia algerae PRA339</name>
    <dbReference type="NCBI Taxonomy" id="1288291"/>
    <lineage>
        <taxon>Eukaryota</taxon>
        <taxon>Fungi</taxon>
        <taxon>Fungi incertae sedis</taxon>
        <taxon>Microsporidia</taxon>
        <taxon>Tubulinosematoidea</taxon>
        <taxon>Tubulinosematidae</taxon>
        <taxon>Anncaliia</taxon>
    </lineage>
</organism>
<dbReference type="Pfam" id="PF00046">
    <property type="entry name" value="Homeodomain"/>
    <property type="match status" value="1"/>
</dbReference>
<dbReference type="GO" id="GO:1990837">
    <property type="term" value="F:sequence-specific double-stranded DNA binding"/>
    <property type="evidence" value="ECO:0007669"/>
    <property type="project" value="TreeGrafter"/>
</dbReference>
<evidence type="ECO:0000256" key="2">
    <source>
        <dbReference type="ARBA" id="ARBA00023155"/>
    </source>
</evidence>
<evidence type="ECO:0000259" key="6">
    <source>
        <dbReference type="PROSITE" id="PS50071"/>
    </source>
</evidence>
<dbReference type="AlphaFoldDB" id="A0A059F273"/>
<evidence type="ECO:0000256" key="5">
    <source>
        <dbReference type="RuleBase" id="RU000682"/>
    </source>
</evidence>
<dbReference type="STRING" id="1288291.A0A059F273"/>
<dbReference type="SMART" id="SM00389">
    <property type="entry name" value="HOX"/>
    <property type="match status" value="1"/>
</dbReference>
<dbReference type="PROSITE" id="PS00027">
    <property type="entry name" value="HOMEOBOX_1"/>
    <property type="match status" value="1"/>
</dbReference>
<dbReference type="VEuPathDB" id="MicrosporidiaDB:H312_01498"/>
<dbReference type="Proteomes" id="UP000030655">
    <property type="component" value="Unassembled WGS sequence"/>
</dbReference>
<dbReference type="PANTHER" id="PTHR46255">
    <property type="entry name" value="SHORT STATURE HOMEOBOX"/>
    <property type="match status" value="1"/>
</dbReference>
<feature type="domain" description="Homeobox" evidence="6">
    <location>
        <begin position="53"/>
        <end position="113"/>
    </location>
</feature>
<dbReference type="OrthoDB" id="6159439at2759"/>
<dbReference type="InterPro" id="IPR001356">
    <property type="entry name" value="HD"/>
</dbReference>
<keyword evidence="8" id="KW-1185">Reference proteome</keyword>